<gene>
    <name evidence="1" type="ORF">SDC9_60687</name>
</gene>
<name>A0A644XDP7_9ZZZZ</name>
<accession>A0A644XDP7</accession>
<sequence length="78" mass="8649">MIEQRVIFIRGKNSQSIFRPSGLGGASSCTHHEQQNMISLVSVQKVPRRGSGFTPLCPKQHPHDQKIGLNEIHTDISS</sequence>
<evidence type="ECO:0000313" key="1">
    <source>
        <dbReference type="EMBL" id="MPM14325.1"/>
    </source>
</evidence>
<reference evidence="1" key="1">
    <citation type="submission" date="2019-08" db="EMBL/GenBank/DDBJ databases">
        <authorList>
            <person name="Kucharzyk K."/>
            <person name="Murdoch R.W."/>
            <person name="Higgins S."/>
            <person name="Loffler F."/>
        </authorList>
    </citation>
    <scope>NUCLEOTIDE SEQUENCE</scope>
</reference>
<organism evidence="1">
    <name type="scientific">bioreactor metagenome</name>
    <dbReference type="NCBI Taxonomy" id="1076179"/>
    <lineage>
        <taxon>unclassified sequences</taxon>
        <taxon>metagenomes</taxon>
        <taxon>ecological metagenomes</taxon>
    </lineage>
</organism>
<dbReference type="AlphaFoldDB" id="A0A644XDP7"/>
<comment type="caution">
    <text evidence="1">The sequence shown here is derived from an EMBL/GenBank/DDBJ whole genome shotgun (WGS) entry which is preliminary data.</text>
</comment>
<protein>
    <submittedName>
        <fullName evidence="1">Uncharacterized protein</fullName>
    </submittedName>
</protein>
<proteinExistence type="predicted"/>
<dbReference type="EMBL" id="VSSQ01002260">
    <property type="protein sequence ID" value="MPM14325.1"/>
    <property type="molecule type" value="Genomic_DNA"/>
</dbReference>